<keyword evidence="4 5" id="KW-0472">Membrane</keyword>
<evidence type="ECO:0000256" key="5">
    <source>
        <dbReference type="SAM" id="Phobius"/>
    </source>
</evidence>
<keyword evidence="3 5" id="KW-1133">Transmembrane helix</keyword>
<accession>A0A182U5N8</accession>
<dbReference type="InterPro" id="IPR018499">
    <property type="entry name" value="Tetraspanin/Peripherin"/>
</dbReference>
<reference evidence="7" key="1">
    <citation type="submission" date="2014-01" db="EMBL/GenBank/DDBJ databases">
        <title>The Genome Sequence of Anopheles melas CM1001059_A (V2).</title>
        <authorList>
            <consortium name="The Broad Institute Genomics Platform"/>
            <person name="Neafsey D.E."/>
            <person name="Besansky N."/>
            <person name="Howell P."/>
            <person name="Walton C."/>
            <person name="Young S.K."/>
            <person name="Zeng Q."/>
            <person name="Gargeya S."/>
            <person name="Fitzgerald M."/>
            <person name="Haas B."/>
            <person name="Abouelleil A."/>
            <person name="Allen A.W."/>
            <person name="Alvarado L."/>
            <person name="Arachchi H.M."/>
            <person name="Berlin A.M."/>
            <person name="Chapman S.B."/>
            <person name="Gainer-Dewar J."/>
            <person name="Goldberg J."/>
            <person name="Griggs A."/>
            <person name="Gujja S."/>
            <person name="Hansen M."/>
            <person name="Howarth C."/>
            <person name="Imamovic A."/>
            <person name="Ireland A."/>
            <person name="Larimer J."/>
            <person name="McCowan C."/>
            <person name="Murphy C."/>
            <person name="Pearson M."/>
            <person name="Poon T.W."/>
            <person name="Priest M."/>
            <person name="Roberts A."/>
            <person name="Saif S."/>
            <person name="Shea T."/>
            <person name="Sisk P."/>
            <person name="Sykes S."/>
            <person name="Wortman J."/>
            <person name="Nusbaum C."/>
            <person name="Birren B."/>
        </authorList>
    </citation>
    <scope>NUCLEOTIDE SEQUENCE [LARGE SCALE GENOMIC DNA]</scope>
    <source>
        <strain evidence="7">CM1001059</strain>
    </source>
</reference>
<evidence type="ECO:0000256" key="2">
    <source>
        <dbReference type="ARBA" id="ARBA00022692"/>
    </source>
</evidence>
<evidence type="ECO:0000256" key="1">
    <source>
        <dbReference type="ARBA" id="ARBA00004141"/>
    </source>
</evidence>
<keyword evidence="2 5" id="KW-0812">Transmembrane</keyword>
<sequence length="279" mass="31262">MVPNRCIYYLTVAVHVVLVLVALSKVVLQENLRSQLLEQYDGMLVSGGATATKQLWLLGLRLLQLVDVQAVLLHGSSILLSNRFFHDPYSRHLNGMSHLWSVLTCCCMLTNLLAMLLFFRFISITYSTVQDSLYGGLEMYQFDSVWSDFWNHLQTHSQCCGVRNHTDWTGMLWETPEKEDQFRRLLLPDGGQTPALVPISCCRKQHHHCTGAERINLGVTELLRTAALDGTSIINHTGCFASVQNSLASTVRLISTLDVILCSMQVSGFKCKRSSIIAA</sequence>
<dbReference type="Proteomes" id="UP000075902">
    <property type="component" value="Unassembled WGS sequence"/>
</dbReference>
<evidence type="ECO:0008006" key="8">
    <source>
        <dbReference type="Google" id="ProtNLM"/>
    </source>
</evidence>
<comment type="subcellular location">
    <subcellularLocation>
        <location evidence="1">Membrane</location>
        <topology evidence="1">Multi-pass membrane protein</topology>
    </subcellularLocation>
</comment>
<dbReference type="SUPFAM" id="SSF48652">
    <property type="entry name" value="Tetraspanin"/>
    <property type="match status" value="1"/>
</dbReference>
<reference evidence="6" key="2">
    <citation type="submission" date="2020-05" db="UniProtKB">
        <authorList>
            <consortium name="EnsemblMetazoa"/>
        </authorList>
    </citation>
    <scope>IDENTIFICATION</scope>
    <source>
        <strain evidence="6">CM1001059</strain>
    </source>
</reference>
<evidence type="ECO:0000313" key="6">
    <source>
        <dbReference type="EnsemblMetazoa" id="AMEC014360-PA"/>
    </source>
</evidence>
<evidence type="ECO:0000256" key="4">
    <source>
        <dbReference type="ARBA" id="ARBA00023136"/>
    </source>
</evidence>
<evidence type="ECO:0000313" key="7">
    <source>
        <dbReference type="Proteomes" id="UP000075902"/>
    </source>
</evidence>
<dbReference type="AlphaFoldDB" id="A0A182U5N8"/>
<dbReference type="STRING" id="34690.A0A182U5N8"/>
<dbReference type="VEuPathDB" id="VectorBase:AMEC014360"/>
<proteinExistence type="predicted"/>
<dbReference type="Pfam" id="PF00335">
    <property type="entry name" value="Tetraspanin"/>
    <property type="match status" value="1"/>
</dbReference>
<dbReference type="EnsemblMetazoa" id="AMEC014360-RA">
    <property type="protein sequence ID" value="AMEC014360-PA"/>
    <property type="gene ID" value="AMEC014360"/>
</dbReference>
<dbReference type="Gene3D" id="1.10.1450.10">
    <property type="entry name" value="Tetraspanin"/>
    <property type="match status" value="1"/>
</dbReference>
<evidence type="ECO:0000256" key="3">
    <source>
        <dbReference type="ARBA" id="ARBA00022989"/>
    </source>
</evidence>
<organism evidence="6 7">
    <name type="scientific">Anopheles melas</name>
    <dbReference type="NCBI Taxonomy" id="34690"/>
    <lineage>
        <taxon>Eukaryota</taxon>
        <taxon>Metazoa</taxon>
        <taxon>Ecdysozoa</taxon>
        <taxon>Arthropoda</taxon>
        <taxon>Hexapoda</taxon>
        <taxon>Insecta</taxon>
        <taxon>Pterygota</taxon>
        <taxon>Neoptera</taxon>
        <taxon>Endopterygota</taxon>
        <taxon>Diptera</taxon>
        <taxon>Nematocera</taxon>
        <taxon>Culicoidea</taxon>
        <taxon>Culicidae</taxon>
        <taxon>Anophelinae</taxon>
        <taxon>Anopheles</taxon>
    </lineage>
</organism>
<protein>
    <recommendedName>
        <fullName evidence="8">Tetraspanin</fullName>
    </recommendedName>
</protein>
<feature type="transmembrane region" description="Helical" evidence="5">
    <location>
        <begin position="100"/>
        <end position="119"/>
    </location>
</feature>
<feature type="transmembrane region" description="Helical" evidence="5">
    <location>
        <begin position="6"/>
        <end position="28"/>
    </location>
</feature>
<keyword evidence="7" id="KW-1185">Reference proteome</keyword>
<name>A0A182U5N8_9DIPT</name>
<dbReference type="GO" id="GO:0016020">
    <property type="term" value="C:membrane"/>
    <property type="evidence" value="ECO:0007669"/>
    <property type="project" value="UniProtKB-SubCell"/>
</dbReference>
<dbReference type="InterPro" id="IPR008952">
    <property type="entry name" value="Tetraspanin_EC2_sf"/>
</dbReference>